<feature type="compositionally biased region" description="Pro residues" evidence="1">
    <location>
        <begin position="363"/>
        <end position="381"/>
    </location>
</feature>
<feature type="transmembrane region" description="Helical" evidence="2">
    <location>
        <begin position="215"/>
        <end position="238"/>
    </location>
</feature>
<dbReference type="InterPro" id="IPR045782">
    <property type="entry name" value="TrbL_3"/>
</dbReference>
<accession>A0ABP7JB33</accession>
<evidence type="ECO:0000313" key="4">
    <source>
        <dbReference type="Proteomes" id="UP001501009"/>
    </source>
</evidence>
<keyword evidence="2" id="KW-0472">Membrane</keyword>
<name>A0ABP7JB33_9ACTN</name>
<gene>
    <name evidence="3" type="ORF">GCM10022403_084350</name>
</gene>
<feature type="transmembrane region" description="Helical" evidence="2">
    <location>
        <begin position="68"/>
        <end position="87"/>
    </location>
</feature>
<feature type="compositionally biased region" description="Pro residues" evidence="1">
    <location>
        <begin position="421"/>
        <end position="440"/>
    </location>
</feature>
<comment type="caution">
    <text evidence="3">The sequence shown here is derived from an EMBL/GenBank/DDBJ whole genome shotgun (WGS) entry which is preliminary data.</text>
</comment>
<proteinExistence type="predicted"/>
<sequence length="496" mass="51996">MLPFDADPGGVAGWIAKGIAAALNAFFESLVTTALNPLLKLLTETLLTTPSPSSLPQVPHLWSNSWEIAIASYSLLVMVAGVVLMAHGSVQSQYSLRELGPRIPLGFLAASMSLLVAAKAVDLANALSLAVLGGGLDKKSAGAALRDFVLESFLPGTGIFTIVLWGVAVGVLVALLVTYVVRVALTILLVVGAPLALMCHALPMTDGVARWWWRIFGGLLAIQVAQSVALIVAIRVFLTPGNLSLFGSVRNSLVNVLVVVALLYILFKIPFWILGSVRVSHRPSFAGRAVRAVLLYKAFGLLRNGVRAPRLARIASAGTSASGGNTNPPPVGPAGPAVPPRRPRPGTPPPNAGSPARPRRRPPGPPLFLAPTPNQPAPTAPLPRTAATAAPPLPHFRSPQSPPPAKPPPSPQPMARRTAAPQPPLFRAPFPGPVVRPLPRPTQSAGPAHFQQPIPPPPPVRPRRSPQPPPPLTFRAAGQPAGTPPLHGPDRRGDPR</sequence>
<feature type="transmembrane region" description="Helical" evidence="2">
    <location>
        <begin position="153"/>
        <end position="177"/>
    </location>
</feature>
<organism evidence="3 4">
    <name type="scientific">Streptomyces coacervatus</name>
    <dbReference type="NCBI Taxonomy" id="647381"/>
    <lineage>
        <taxon>Bacteria</taxon>
        <taxon>Bacillati</taxon>
        <taxon>Actinomycetota</taxon>
        <taxon>Actinomycetes</taxon>
        <taxon>Kitasatosporales</taxon>
        <taxon>Streptomycetaceae</taxon>
        <taxon>Streptomyces</taxon>
    </lineage>
</organism>
<dbReference type="EMBL" id="BAABDE010000038">
    <property type="protein sequence ID" value="GAA3839179.1"/>
    <property type="molecule type" value="Genomic_DNA"/>
</dbReference>
<protein>
    <recommendedName>
        <fullName evidence="5">TrbL/VirB6 plasmid conjugal transfer protein</fullName>
    </recommendedName>
</protein>
<feature type="compositionally biased region" description="Pro residues" evidence="1">
    <location>
        <begin position="400"/>
        <end position="412"/>
    </location>
</feature>
<keyword evidence="2" id="KW-1133">Transmembrane helix</keyword>
<feature type="transmembrane region" description="Helical" evidence="2">
    <location>
        <begin position="253"/>
        <end position="274"/>
    </location>
</feature>
<dbReference type="Pfam" id="PF19590">
    <property type="entry name" value="TrbL_3"/>
    <property type="match status" value="1"/>
</dbReference>
<keyword evidence="4" id="KW-1185">Reference proteome</keyword>
<evidence type="ECO:0008006" key="5">
    <source>
        <dbReference type="Google" id="ProtNLM"/>
    </source>
</evidence>
<feature type="transmembrane region" description="Helical" evidence="2">
    <location>
        <begin position="183"/>
        <end position="203"/>
    </location>
</feature>
<reference evidence="4" key="1">
    <citation type="journal article" date="2019" name="Int. J. Syst. Evol. Microbiol.">
        <title>The Global Catalogue of Microorganisms (GCM) 10K type strain sequencing project: providing services to taxonomists for standard genome sequencing and annotation.</title>
        <authorList>
            <consortium name="The Broad Institute Genomics Platform"/>
            <consortium name="The Broad Institute Genome Sequencing Center for Infectious Disease"/>
            <person name="Wu L."/>
            <person name="Ma J."/>
        </authorList>
    </citation>
    <scope>NUCLEOTIDE SEQUENCE [LARGE SCALE GENOMIC DNA]</scope>
    <source>
        <strain evidence="4">JCM 17138</strain>
    </source>
</reference>
<feature type="region of interest" description="Disordered" evidence="1">
    <location>
        <begin position="317"/>
        <end position="496"/>
    </location>
</feature>
<feature type="transmembrane region" description="Helical" evidence="2">
    <location>
        <begin position="107"/>
        <end position="132"/>
    </location>
</feature>
<feature type="compositionally biased region" description="Pro residues" evidence="1">
    <location>
        <begin position="327"/>
        <end position="352"/>
    </location>
</feature>
<dbReference type="Proteomes" id="UP001501009">
    <property type="component" value="Unassembled WGS sequence"/>
</dbReference>
<evidence type="ECO:0000313" key="3">
    <source>
        <dbReference type="EMBL" id="GAA3839179.1"/>
    </source>
</evidence>
<evidence type="ECO:0000256" key="2">
    <source>
        <dbReference type="SAM" id="Phobius"/>
    </source>
</evidence>
<keyword evidence="2" id="KW-0812">Transmembrane</keyword>
<feature type="compositionally biased region" description="Pro residues" evidence="1">
    <location>
        <begin position="453"/>
        <end position="472"/>
    </location>
</feature>
<dbReference type="RefSeq" id="WP_275779858.1">
    <property type="nucleotide sequence ID" value="NZ_BAABDE010000038.1"/>
</dbReference>
<evidence type="ECO:0000256" key="1">
    <source>
        <dbReference type="SAM" id="MobiDB-lite"/>
    </source>
</evidence>